<proteinExistence type="predicted"/>
<feature type="domain" description="Isochorismatase-like" evidence="1">
    <location>
        <begin position="1"/>
        <end position="126"/>
    </location>
</feature>
<dbReference type="EMBL" id="BJUG01000014">
    <property type="protein sequence ID" value="GEK37984.1"/>
    <property type="molecule type" value="Genomic_DNA"/>
</dbReference>
<sequence length="164" mass="18976">MLVVIDMQNHILDPSTHFYIPGIETLIPKIANRISQARDSGEYILYTQDIPIEVKDTEKEEQYELQLIKDIKPRPTERVFKKYYFSLSPEKILEIQNELKEKTEAYKKIEIVGVETSLCVLANTLKLQSAFPEAKIIVPSTLTTGRKYTEEALDILKEFNVDIQ</sequence>
<name>A0A510WFP1_ENTTH</name>
<organism evidence="2 3">
    <name type="scientific">Enterococcus thailandicus</name>
    <dbReference type="NCBI Taxonomy" id="417368"/>
    <lineage>
        <taxon>Bacteria</taxon>
        <taxon>Bacillati</taxon>
        <taxon>Bacillota</taxon>
        <taxon>Bacilli</taxon>
        <taxon>Lactobacillales</taxon>
        <taxon>Enterococcaceae</taxon>
        <taxon>Enterococcus</taxon>
    </lineage>
</organism>
<evidence type="ECO:0000313" key="2">
    <source>
        <dbReference type="EMBL" id="GEK37984.1"/>
    </source>
</evidence>
<dbReference type="SUPFAM" id="SSF52499">
    <property type="entry name" value="Isochorismatase-like hydrolases"/>
    <property type="match status" value="1"/>
</dbReference>
<dbReference type="InterPro" id="IPR036380">
    <property type="entry name" value="Isochorismatase-like_sf"/>
</dbReference>
<protein>
    <submittedName>
        <fullName evidence="2">Isochorismatase</fullName>
    </submittedName>
</protein>
<evidence type="ECO:0000259" key="1">
    <source>
        <dbReference type="Pfam" id="PF00857"/>
    </source>
</evidence>
<dbReference type="Gene3D" id="3.40.50.850">
    <property type="entry name" value="Isochorismatase-like"/>
    <property type="match status" value="1"/>
</dbReference>
<dbReference type="OrthoDB" id="9796485at2"/>
<evidence type="ECO:0000313" key="3">
    <source>
        <dbReference type="Proteomes" id="UP000321361"/>
    </source>
</evidence>
<comment type="caution">
    <text evidence="2">The sequence shown here is derived from an EMBL/GenBank/DDBJ whole genome shotgun (WGS) entry which is preliminary data.</text>
</comment>
<dbReference type="Pfam" id="PF00857">
    <property type="entry name" value="Isochorismatase"/>
    <property type="match status" value="1"/>
</dbReference>
<dbReference type="Proteomes" id="UP000321361">
    <property type="component" value="Unassembled WGS sequence"/>
</dbReference>
<dbReference type="RefSeq" id="WP_071869428.1">
    <property type="nucleotide sequence ID" value="NZ_BJUG01000014.1"/>
</dbReference>
<accession>A0A510WFP1</accession>
<gene>
    <name evidence="2" type="ORF">ETH01_22710</name>
</gene>
<reference evidence="2 3" key="1">
    <citation type="submission" date="2019-07" db="EMBL/GenBank/DDBJ databases">
        <title>Whole genome shotgun sequence of Enterococcus thailandicus NBRC 101867.</title>
        <authorList>
            <person name="Hosoyama A."/>
            <person name="Uohara A."/>
            <person name="Ohji S."/>
            <person name="Ichikawa N."/>
        </authorList>
    </citation>
    <scope>NUCLEOTIDE SEQUENCE [LARGE SCALE GENOMIC DNA]</scope>
    <source>
        <strain evidence="2 3">NBRC 101867</strain>
    </source>
</reference>
<dbReference type="InterPro" id="IPR000868">
    <property type="entry name" value="Isochorismatase-like_dom"/>
</dbReference>
<dbReference type="AlphaFoldDB" id="A0A510WFP1"/>